<evidence type="ECO:0000313" key="15">
    <source>
        <dbReference type="Proteomes" id="UP001595453"/>
    </source>
</evidence>
<dbReference type="CDD" id="cd00082">
    <property type="entry name" value="HisKA"/>
    <property type="match status" value="1"/>
</dbReference>
<feature type="domain" description="Histidine kinase" evidence="12">
    <location>
        <begin position="276"/>
        <end position="500"/>
    </location>
</feature>
<dbReference type="SUPFAM" id="SSF47384">
    <property type="entry name" value="Homodimeric domain of signal transducing histidine kinase"/>
    <property type="match status" value="1"/>
</dbReference>
<dbReference type="SMART" id="SM00388">
    <property type="entry name" value="HisKA"/>
    <property type="match status" value="1"/>
</dbReference>
<sequence>MRFSLYTWLALTFTALFIAITTTFVWWTDNLATVTRAQAEQQLHLHLAAHLVQDNPLLAEGVYDQSGLENLFHTLMLLGPAFEFYFISPHGEVLAFSAKLGEVKRQQIDPTPLVLLQQTKAQQDSVKLPVYGDDPRQLTGTKIFSAAPVFRHQQLQGYLYIIIGSAKFDSIFAQLSGHSLLLQGGIGIALLLVFLFAAMLVMFLVITRPIRQLSLFIRQSEQVQFDLTRVPMLTWPHSHSEIAMLGNSVNTMLTTINKQFRTLTEQDSQRRTLLSHLSHDLRTPLASLQGYLELIDSKLRQCSHDNIPTEGLALWCRNALRQCDKLKLLVGQIFELAQLEAGQAKVNRERFPLAELVQDICAKFAPLAQQQGIQLIAPTQKQNVSVLTDMAKLERILSNLLDNALRHTPKQGKIEITVTATHTHTKLCVIDSGIGIAPADLPHVFKTSYQASNSNAQSGINAGLGLAICAELCRLLAIELSVNSELGTGTQFSLLLKNTDDCDNQL</sequence>
<dbReference type="Pfam" id="PF00512">
    <property type="entry name" value="HisKA"/>
    <property type="match status" value="1"/>
</dbReference>
<evidence type="ECO:0000256" key="4">
    <source>
        <dbReference type="ARBA" id="ARBA00022553"/>
    </source>
</evidence>
<comment type="caution">
    <text evidence="14">The sequence shown here is derived from an EMBL/GenBank/DDBJ whole genome shotgun (WGS) entry which is preliminary data.</text>
</comment>
<evidence type="ECO:0000256" key="10">
    <source>
        <dbReference type="ARBA" id="ARBA00023136"/>
    </source>
</evidence>
<dbReference type="Gene3D" id="6.10.340.10">
    <property type="match status" value="1"/>
</dbReference>
<evidence type="ECO:0000256" key="1">
    <source>
        <dbReference type="ARBA" id="ARBA00000085"/>
    </source>
</evidence>
<dbReference type="Proteomes" id="UP001595453">
    <property type="component" value="Unassembled WGS sequence"/>
</dbReference>
<keyword evidence="10 11" id="KW-0472">Membrane</keyword>
<dbReference type="InterPro" id="IPR036097">
    <property type="entry name" value="HisK_dim/P_sf"/>
</dbReference>
<comment type="subcellular location">
    <subcellularLocation>
        <location evidence="2">Membrane</location>
    </subcellularLocation>
</comment>
<dbReference type="SMART" id="SM00387">
    <property type="entry name" value="HATPase_c"/>
    <property type="match status" value="1"/>
</dbReference>
<dbReference type="InterPro" id="IPR036890">
    <property type="entry name" value="HATPase_C_sf"/>
</dbReference>
<evidence type="ECO:0000259" key="13">
    <source>
        <dbReference type="PROSITE" id="PS50885"/>
    </source>
</evidence>
<dbReference type="PRINTS" id="PR00344">
    <property type="entry name" value="BCTRLSENSOR"/>
</dbReference>
<evidence type="ECO:0000313" key="14">
    <source>
        <dbReference type="EMBL" id="MFC3032268.1"/>
    </source>
</evidence>
<protein>
    <recommendedName>
        <fullName evidence="3">histidine kinase</fullName>
        <ecNumber evidence="3">2.7.13.3</ecNumber>
    </recommendedName>
</protein>
<feature type="domain" description="HAMP" evidence="13">
    <location>
        <begin position="204"/>
        <end position="261"/>
    </location>
</feature>
<dbReference type="EC" id="2.7.13.3" evidence="3"/>
<evidence type="ECO:0000256" key="9">
    <source>
        <dbReference type="ARBA" id="ARBA00023012"/>
    </source>
</evidence>
<keyword evidence="6 11" id="KW-0812">Transmembrane</keyword>
<dbReference type="PROSITE" id="PS50885">
    <property type="entry name" value="HAMP"/>
    <property type="match status" value="1"/>
</dbReference>
<evidence type="ECO:0000256" key="2">
    <source>
        <dbReference type="ARBA" id="ARBA00004370"/>
    </source>
</evidence>
<reference evidence="15" key="1">
    <citation type="journal article" date="2019" name="Int. J. Syst. Evol. Microbiol.">
        <title>The Global Catalogue of Microorganisms (GCM) 10K type strain sequencing project: providing services to taxonomists for standard genome sequencing and annotation.</title>
        <authorList>
            <consortium name="The Broad Institute Genomics Platform"/>
            <consortium name="The Broad Institute Genome Sequencing Center for Infectious Disease"/>
            <person name="Wu L."/>
            <person name="Ma J."/>
        </authorList>
    </citation>
    <scope>NUCLEOTIDE SEQUENCE [LARGE SCALE GENOMIC DNA]</scope>
    <source>
        <strain evidence="15">KCTC 42730</strain>
    </source>
</reference>
<dbReference type="CDD" id="cd06225">
    <property type="entry name" value="HAMP"/>
    <property type="match status" value="1"/>
</dbReference>
<dbReference type="InterPro" id="IPR003661">
    <property type="entry name" value="HisK_dim/P_dom"/>
</dbReference>
<keyword evidence="8 11" id="KW-1133">Transmembrane helix</keyword>
<dbReference type="InterPro" id="IPR050428">
    <property type="entry name" value="TCS_sensor_his_kinase"/>
</dbReference>
<dbReference type="Gene3D" id="1.10.287.130">
    <property type="match status" value="1"/>
</dbReference>
<dbReference type="PANTHER" id="PTHR45436:SF5">
    <property type="entry name" value="SENSOR HISTIDINE KINASE TRCS"/>
    <property type="match status" value="1"/>
</dbReference>
<keyword evidence="5" id="KW-0808">Transferase</keyword>
<dbReference type="GO" id="GO:0016301">
    <property type="term" value="F:kinase activity"/>
    <property type="evidence" value="ECO:0007669"/>
    <property type="project" value="UniProtKB-KW"/>
</dbReference>
<gene>
    <name evidence="14" type="ORF">ACFOEE_07045</name>
</gene>
<accession>A0ABV7CI39</accession>
<evidence type="ECO:0000256" key="5">
    <source>
        <dbReference type="ARBA" id="ARBA00022679"/>
    </source>
</evidence>
<dbReference type="EMBL" id="JBHRSD010000011">
    <property type="protein sequence ID" value="MFC3032268.1"/>
    <property type="molecule type" value="Genomic_DNA"/>
</dbReference>
<evidence type="ECO:0000259" key="12">
    <source>
        <dbReference type="PROSITE" id="PS50109"/>
    </source>
</evidence>
<dbReference type="InterPro" id="IPR004358">
    <property type="entry name" value="Sig_transdc_His_kin-like_C"/>
</dbReference>
<dbReference type="Gene3D" id="3.30.565.10">
    <property type="entry name" value="Histidine kinase-like ATPase, C-terminal domain"/>
    <property type="match status" value="1"/>
</dbReference>
<dbReference type="InterPro" id="IPR005467">
    <property type="entry name" value="His_kinase_dom"/>
</dbReference>
<evidence type="ECO:0000256" key="6">
    <source>
        <dbReference type="ARBA" id="ARBA00022692"/>
    </source>
</evidence>
<feature type="transmembrane region" description="Helical" evidence="11">
    <location>
        <begin position="181"/>
        <end position="206"/>
    </location>
</feature>
<dbReference type="PANTHER" id="PTHR45436">
    <property type="entry name" value="SENSOR HISTIDINE KINASE YKOH"/>
    <property type="match status" value="1"/>
</dbReference>
<proteinExistence type="predicted"/>
<organism evidence="14 15">
    <name type="scientific">Pseudoalteromonas fenneropenaei</name>
    <dbReference type="NCBI Taxonomy" id="1737459"/>
    <lineage>
        <taxon>Bacteria</taxon>
        <taxon>Pseudomonadati</taxon>
        <taxon>Pseudomonadota</taxon>
        <taxon>Gammaproteobacteria</taxon>
        <taxon>Alteromonadales</taxon>
        <taxon>Pseudoalteromonadaceae</taxon>
        <taxon>Pseudoalteromonas</taxon>
    </lineage>
</organism>
<keyword evidence="4" id="KW-0597">Phosphoprotein</keyword>
<evidence type="ECO:0000256" key="3">
    <source>
        <dbReference type="ARBA" id="ARBA00012438"/>
    </source>
</evidence>
<comment type="catalytic activity">
    <reaction evidence="1">
        <text>ATP + protein L-histidine = ADP + protein N-phospho-L-histidine.</text>
        <dbReference type="EC" id="2.7.13.3"/>
    </reaction>
</comment>
<dbReference type="InterPro" id="IPR003660">
    <property type="entry name" value="HAMP_dom"/>
</dbReference>
<dbReference type="RefSeq" id="WP_377122524.1">
    <property type="nucleotide sequence ID" value="NZ_JBHRSD010000011.1"/>
</dbReference>
<dbReference type="Pfam" id="PF02518">
    <property type="entry name" value="HATPase_c"/>
    <property type="match status" value="1"/>
</dbReference>
<evidence type="ECO:0000256" key="8">
    <source>
        <dbReference type="ARBA" id="ARBA00022989"/>
    </source>
</evidence>
<keyword evidence="9" id="KW-0902">Two-component regulatory system</keyword>
<evidence type="ECO:0000256" key="7">
    <source>
        <dbReference type="ARBA" id="ARBA00022777"/>
    </source>
</evidence>
<dbReference type="InterPro" id="IPR003594">
    <property type="entry name" value="HATPase_dom"/>
</dbReference>
<keyword evidence="7 14" id="KW-0418">Kinase</keyword>
<name>A0ABV7CI39_9GAMM</name>
<dbReference type="SUPFAM" id="SSF55874">
    <property type="entry name" value="ATPase domain of HSP90 chaperone/DNA topoisomerase II/histidine kinase"/>
    <property type="match status" value="1"/>
</dbReference>
<evidence type="ECO:0000256" key="11">
    <source>
        <dbReference type="SAM" id="Phobius"/>
    </source>
</evidence>
<keyword evidence="15" id="KW-1185">Reference proteome</keyword>
<feature type="transmembrane region" description="Helical" evidence="11">
    <location>
        <begin position="6"/>
        <end position="27"/>
    </location>
</feature>
<dbReference type="PROSITE" id="PS50109">
    <property type="entry name" value="HIS_KIN"/>
    <property type="match status" value="1"/>
</dbReference>